<feature type="non-terminal residue" evidence="3">
    <location>
        <position position="1"/>
    </location>
</feature>
<feature type="coiled-coil region" evidence="1">
    <location>
        <begin position="256"/>
        <end position="283"/>
    </location>
</feature>
<proteinExistence type="predicted"/>
<feature type="non-terminal residue" evidence="3">
    <location>
        <position position="381"/>
    </location>
</feature>
<sequence length="381" mass="42843">GEHPPVYLPSLNSGDNRCAMGKALRGSGLEPKTERGVRSNISKSVPASPQRMAQEVLQLNGSHEDRSSPLRKVAGKSGLMSSKSSPSRTINRGKESTKPPRLNGTHTPEERWIDGPRIPKSKVAEARNLHMMNKDGQHLLAKKEMWVDGPLNVENGLAYGFMDYHKKNMIRKWVENQTVQIQKHKTTSREKTPPRRYVANFKTCSDEGRDSIDGACGIRGQASGQEDEEDHEEVMAPLPQTSVNARNGEMSRVVPIERLKGTNEEEEEEDEQIEVEIIEVEETAELVAMQDSCLQVTEEDIALCMGEAENPLPEVDQEEHPLRILSQENLTVVSTFTDSLSIANDLERLFPRGPGFFHHTAWLKNQTLDHRKKDLDCRLDR</sequence>
<protein>
    <submittedName>
        <fullName evidence="3">Uncharacterized protein</fullName>
    </submittedName>
</protein>
<feature type="compositionally biased region" description="Low complexity" evidence="2">
    <location>
        <begin position="75"/>
        <end position="87"/>
    </location>
</feature>
<reference evidence="3" key="1">
    <citation type="submission" date="2015-11" db="EMBL/GenBank/DDBJ databases">
        <title>De novo transcriptome assembly of four potential Pierce s Disease insect vectors from Arizona vineyards.</title>
        <authorList>
            <person name="Tassone E.E."/>
        </authorList>
    </citation>
    <scope>NUCLEOTIDE SEQUENCE</scope>
</reference>
<gene>
    <name evidence="3" type="ORF">g.51598</name>
</gene>
<feature type="region of interest" description="Disordered" evidence="2">
    <location>
        <begin position="1"/>
        <end position="117"/>
    </location>
</feature>
<keyword evidence="1" id="KW-0175">Coiled coil</keyword>
<evidence type="ECO:0000256" key="1">
    <source>
        <dbReference type="SAM" id="Coils"/>
    </source>
</evidence>
<evidence type="ECO:0000256" key="2">
    <source>
        <dbReference type="SAM" id="MobiDB-lite"/>
    </source>
</evidence>
<accession>A0A1B6L596</accession>
<dbReference type="EMBL" id="GEBQ01021088">
    <property type="protein sequence ID" value="JAT18889.1"/>
    <property type="molecule type" value="Transcribed_RNA"/>
</dbReference>
<organism evidence="3">
    <name type="scientific">Graphocephala atropunctata</name>
    <dbReference type="NCBI Taxonomy" id="36148"/>
    <lineage>
        <taxon>Eukaryota</taxon>
        <taxon>Metazoa</taxon>
        <taxon>Ecdysozoa</taxon>
        <taxon>Arthropoda</taxon>
        <taxon>Hexapoda</taxon>
        <taxon>Insecta</taxon>
        <taxon>Pterygota</taxon>
        <taxon>Neoptera</taxon>
        <taxon>Paraneoptera</taxon>
        <taxon>Hemiptera</taxon>
        <taxon>Auchenorrhyncha</taxon>
        <taxon>Membracoidea</taxon>
        <taxon>Cicadellidae</taxon>
        <taxon>Cicadellinae</taxon>
        <taxon>Cicadellini</taxon>
        <taxon>Graphocephala</taxon>
    </lineage>
</organism>
<evidence type="ECO:0000313" key="3">
    <source>
        <dbReference type="EMBL" id="JAT18889.1"/>
    </source>
</evidence>
<dbReference type="AlphaFoldDB" id="A0A1B6L596"/>
<name>A0A1B6L596_9HEMI</name>